<dbReference type="Pfam" id="PF15807">
    <property type="entry name" value="MAP17"/>
    <property type="match status" value="1"/>
</dbReference>
<keyword evidence="7" id="KW-0732">Signal</keyword>
<gene>
    <name evidence="8" type="ORF">ACEWY4_014360</name>
</gene>
<sequence>MGRAIPVFLLLLVMLGVVSAQTDSVQRGLPNWLTGILAVVVFLFLVFVAFIVNKAWCTDRPENKVRAETSNEYGMTNGSTYDTAINEARSDGDENVYMNTRDGTDEKVTVM</sequence>
<evidence type="ECO:0000313" key="8">
    <source>
        <dbReference type="EMBL" id="KAL2089672.1"/>
    </source>
</evidence>
<feature type="transmembrane region" description="Helical" evidence="6">
    <location>
        <begin position="36"/>
        <end position="56"/>
    </location>
</feature>
<comment type="caution">
    <text evidence="8">The sequence shown here is derived from an EMBL/GenBank/DDBJ whole genome shotgun (WGS) entry which is preliminary data.</text>
</comment>
<dbReference type="Proteomes" id="UP001591681">
    <property type="component" value="Unassembled WGS sequence"/>
</dbReference>
<evidence type="ECO:0000256" key="6">
    <source>
        <dbReference type="SAM" id="Phobius"/>
    </source>
</evidence>
<reference evidence="8 9" key="1">
    <citation type="submission" date="2024-09" db="EMBL/GenBank/DDBJ databases">
        <title>A chromosome-level genome assembly of Gray's grenadier anchovy, Coilia grayii.</title>
        <authorList>
            <person name="Fu Z."/>
        </authorList>
    </citation>
    <scope>NUCLEOTIDE SEQUENCE [LARGE SCALE GENOMIC DNA]</scope>
    <source>
        <strain evidence="8">G4</strain>
        <tissue evidence="8">Muscle</tissue>
    </source>
</reference>
<feature type="signal peptide" evidence="7">
    <location>
        <begin position="1"/>
        <end position="20"/>
    </location>
</feature>
<dbReference type="EMBL" id="JBHFQA010000012">
    <property type="protein sequence ID" value="KAL2089672.1"/>
    <property type="molecule type" value="Genomic_DNA"/>
</dbReference>
<keyword evidence="2 6" id="KW-0812">Transmembrane</keyword>
<dbReference type="InterPro" id="IPR031627">
    <property type="entry name" value="PDZK1IP1/SMIM24"/>
</dbReference>
<comment type="similarity">
    <text evidence="5">Belongs to the PDZK1-interacting protein 1/SMIM24 family.</text>
</comment>
<keyword evidence="4 6" id="KW-0472">Membrane</keyword>
<proteinExistence type="inferred from homology"/>
<comment type="subcellular location">
    <subcellularLocation>
        <location evidence="1">Membrane</location>
        <topology evidence="1">Single-pass membrane protein</topology>
    </subcellularLocation>
</comment>
<evidence type="ECO:0008006" key="10">
    <source>
        <dbReference type="Google" id="ProtNLM"/>
    </source>
</evidence>
<accession>A0ABD1JS34</accession>
<organism evidence="8 9">
    <name type="scientific">Coilia grayii</name>
    <name type="common">Gray's grenadier anchovy</name>
    <dbReference type="NCBI Taxonomy" id="363190"/>
    <lineage>
        <taxon>Eukaryota</taxon>
        <taxon>Metazoa</taxon>
        <taxon>Chordata</taxon>
        <taxon>Craniata</taxon>
        <taxon>Vertebrata</taxon>
        <taxon>Euteleostomi</taxon>
        <taxon>Actinopterygii</taxon>
        <taxon>Neopterygii</taxon>
        <taxon>Teleostei</taxon>
        <taxon>Clupei</taxon>
        <taxon>Clupeiformes</taxon>
        <taxon>Clupeoidei</taxon>
        <taxon>Engraulidae</taxon>
        <taxon>Coilinae</taxon>
        <taxon>Coilia</taxon>
    </lineage>
</organism>
<evidence type="ECO:0000256" key="3">
    <source>
        <dbReference type="ARBA" id="ARBA00022989"/>
    </source>
</evidence>
<dbReference type="PANTHER" id="PTHR15296:SF1">
    <property type="entry name" value="PDZK1 INTERACTING PROTEIN 1"/>
    <property type="match status" value="1"/>
</dbReference>
<evidence type="ECO:0000313" key="9">
    <source>
        <dbReference type="Proteomes" id="UP001591681"/>
    </source>
</evidence>
<evidence type="ECO:0000256" key="1">
    <source>
        <dbReference type="ARBA" id="ARBA00004167"/>
    </source>
</evidence>
<name>A0ABD1JS34_9TELE</name>
<evidence type="ECO:0000256" key="7">
    <source>
        <dbReference type="SAM" id="SignalP"/>
    </source>
</evidence>
<keyword evidence="9" id="KW-1185">Reference proteome</keyword>
<protein>
    <recommendedName>
        <fullName evidence="10">PDZK1-interacting protein 1</fullName>
    </recommendedName>
</protein>
<dbReference type="PANTHER" id="PTHR15296">
    <property type="entry name" value="MEMBRANE-ASSOCIATED PROTEIN MAP17"/>
    <property type="match status" value="1"/>
</dbReference>
<evidence type="ECO:0000256" key="5">
    <source>
        <dbReference type="ARBA" id="ARBA00049650"/>
    </source>
</evidence>
<dbReference type="GO" id="GO:0016020">
    <property type="term" value="C:membrane"/>
    <property type="evidence" value="ECO:0007669"/>
    <property type="project" value="UniProtKB-SubCell"/>
</dbReference>
<evidence type="ECO:0000256" key="2">
    <source>
        <dbReference type="ARBA" id="ARBA00022692"/>
    </source>
</evidence>
<feature type="chain" id="PRO_5044866273" description="PDZK1-interacting protein 1" evidence="7">
    <location>
        <begin position="21"/>
        <end position="111"/>
    </location>
</feature>
<dbReference type="AlphaFoldDB" id="A0ABD1JS34"/>
<keyword evidence="3 6" id="KW-1133">Transmembrane helix</keyword>
<evidence type="ECO:0000256" key="4">
    <source>
        <dbReference type="ARBA" id="ARBA00023136"/>
    </source>
</evidence>